<dbReference type="EMBL" id="MLAK01001259">
    <property type="protein sequence ID" value="OHS95233.1"/>
    <property type="molecule type" value="Genomic_DNA"/>
</dbReference>
<dbReference type="PROSITE" id="PS50297">
    <property type="entry name" value="ANK_REP_REGION"/>
    <property type="match status" value="1"/>
</dbReference>
<evidence type="ECO:0000313" key="3">
    <source>
        <dbReference type="Proteomes" id="UP000179807"/>
    </source>
</evidence>
<evidence type="ECO:0000313" key="2">
    <source>
        <dbReference type="EMBL" id="OHS95233.1"/>
    </source>
</evidence>
<proteinExistence type="predicted"/>
<keyword evidence="3" id="KW-1185">Reference proteome</keyword>
<dbReference type="InterPro" id="IPR002110">
    <property type="entry name" value="Ankyrin_rpt"/>
</dbReference>
<protein>
    <submittedName>
        <fullName evidence="2">Uncharacterized protein</fullName>
    </submittedName>
</protein>
<feature type="repeat" description="ANK" evidence="1">
    <location>
        <begin position="46"/>
        <end position="79"/>
    </location>
</feature>
<comment type="caution">
    <text evidence="2">The sequence shown here is derived from an EMBL/GenBank/DDBJ whole genome shotgun (WGS) entry which is preliminary data.</text>
</comment>
<organism evidence="2 3">
    <name type="scientific">Tritrichomonas foetus</name>
    <dbReference type="NCBI Taxonomy" id="1144522"/>
    <lineage>
        <taxon>Eukaryota</taxon>
        <taxon>Metamonada</taxon>
        <taxon>Parabasalia</taxon>
        <taxon>Tritrichomonadida</taxon>
        <taxon>Tritrichomonadidae</taxon>
        <taxon>Tritrichomonas</taxon>
    </lineage>
</organism>
<dbReference type="Pfam" id="PF12796">
    <property type="entry name" value="Ank_2"/>
    <property type="match status" value="1"/>
</dbReference>
<dbReference type="PROSITE" id="PS50088">
    <property type="entry name" value="ANK_REPEAT"/>
    <property type="match status" value="1"/>
</dbReference>
<dbReference type="Gene3D" id="1.25.40.20">
    <property type="entry name" value="Ankyrin repeat-containing domain"/>
    <property type="match status" value="1"/>
</dbReference>
<name>A0A1J4J986_9EUKA</name>
<gene>
    <name evidence="2" type="ORF">TRFO_02208</name>
</gene>
<dbReference type="VEuPathDB" id="TrichDB:TRFO_02208"/>
<dbReference type="Proteomes" id="UP000179807">
    <property type="component" value="Unassembled WGS sequence"/>
</dbReference>
<dbReference type="RefSeq" id="XP_068348370.1">
    <property type="nucleotide sequence ID" value="XM_068490543.1"/>
</dbReference>
<dbReference type="AlphaFoldDB" id="A0A1J4J986"/>
<dbReference type="SUPFAM" id="SSF48403">
    <property type="entry name" value="Ankyrin repeat"/>
    <property type="match status" value="1"/>
</dbReference>
<dbReference type="SMART" id="SM00248">
    <property type="entry name" value="ANK"/>
    <property type="match status" value="2"/>
</dbReference>
<sequence length="105" mass="11721">MTSLHFASLAGNVEMVELISNFPGMDLNAKNSISFSCCIKLKQMLYDETPLHLAVKNNHIDAAMLLASKEGIDLNAKDSVYSFIFMKEFFISYSSKSNASFNIQK</sequence>
<evidence type="ECO:0000256" key="1">
    <source>
        <dbReference type="PROSITE-ProRule" id="PRU00023"/>
    </source>
</evidence>
<dbReference type="GeneID" id="94825247"/>
<dbReference type="OrthoDB" id="1066784at2759"/>
<accession>A0A1J4J986</accession>
<dbReference type="InterPro" id="IPR036770">
    <property type="entry name" value="Ankyrin_rpt-contain_sf"/>
</dbReference>
<reference evidence="2" key="1">
    <citation type="submission" date="2016-10" db="EMBL/GenBank/DDBJ databases">
        <authorList>
            <person name="Benchimol M."/>
            <person name="Almeida L.G."/>
            <person name="Vasconcelos A.T."/>
            <person name="Perreira-Neves A."/>
            <person name="Rosa I.A."/>
            <person name="Tasca T."/>
            <person name="Bogo M.R."/>
            <person name="de Souza W."/>
        </authorList>
    </citation>
    <scope>NUCLEOTIDE SEQUENCE [LARGE SCALE GENOMIC DNA]</scope>
    <source>
        <strain evidence="2">K</strain>
    </source>
</reference>
<keyword evidence="1" id="KW-0040">ANK repeat</keyword>